<evidence type="ECO:0000256" key="13">
    <source>
        <dbReference type="PIRSR" id="PIRSR605959-3"/>
    </source>
</evidence>
<feature type="binding site" evidence="12">
    <location>
        <position position="252"/>
    </location>
    <ligand>
        <name>substrate</name>
    </ligand>
</feature>
<comment type="cofactor">
    <cofactor evidence="1 13">
        <name>Ca(2+)</name>
        <dbReference type="ChEBI" id="CHEBI:29108"/>
    </cofactor>
</comment>
<feature type="region of interest" description="Disordered" evidence="14">
    <location>
        <begin position="170"/>
        <end position="199"/>
    </location>
</feature>
<dbReference type="GO" id="GO:0006559">
    <property type="term" value="P:L-phenylalanine catabolic process"/>
    <property type="evidence" value="ECO:0007669"/>
    <property type="project" value="UniProtKB-UniPathway"/>
</dbReference>
<dbReference type="Gene3D" id="3.90.850.10">
    <property type="entry name" value="Fumarylacetoacetase-like, C-terminal domain"/>
    <property type="match status" value="1"/>
</dbReference>
<feature type="domain" description="Fumarylacetoacetase-like C-terminal" evidence="15">
    <location>
        <begin position="141"/>
        <end position="429"/>
    </location>
</feature>
<dbReference type="GO" id="GO:0004334">
    <property type="term" value="F:fumarylacetoacetase activity"/>
    <property type="evidence" value="ECO:0007669"/>
    <property type="project" value="UniProtKB-EC"/>
</dbReference>
<evidence type="ECO:0000256" key="12">
    <source>
        <dbReference type="PIRSR" id="PIRSR605959-2"/>
    </source>
</evidence>
<dbReference type="InterPro" id="IPR011234">
    <property type="entry name" value="Fumarylacetoacetase-like_C"/>
</dbReference>
<evidence type="ECO:0000256" key="7">
    <source>
        <dbReference type="ARBA" id="ARBA00022837"/>
    </source>
</evidence>
<dbReference type="AlphaFoldDB" id="A0A5P9JV29"/>
<keyword evidence="10" id="KW-0585">Phenylalanine catabolism</keyword>
<proteinExistence type="predicted"/>
<dbReference type="GO" id="GO:0046872">
    <property type="term" value="F:metal ion binding"/>
    <property type="evidence" value="ECO:0007669"/>
    <property type="project" value="UniProtKB-KW"/>
</dbReference>
<keyword evidence="7 13" id="KW-0106">Calcium</keyword>
<feature type="region of interest" description="Disordered" evidence="14">
    <location>
        <begin position="1"/>
        <end position="22"/>
    </location>
</feature>
<evidence type="ECO:0000256" key="8">
    <source>
        <dbReference type="ARBA" id="ARBA00022842"/>
    </source>
</evidence>
<dbReference type="KEGG" id="mico:GDR74_10765"/>
<keyword evidence="18" id="KW-1185">Reference proteome</keyword>
<reference evidence="17 18" key="1">
    <citation type="submission" date="2019-10" db="EMBL/GenBank/DDBJ databases">
        <title>Isolation, Identification of Microvirga thermotolerans HR1, a novel thermophilic bacterium and Comparative Genomics of the genus Microvirga.</title>
        <authorList>
            <person name="Li J."/>
            <person name="Zhang W."/>
            <person name="Lin M."/>
            <person name="Wang J."/>
        </authorList>
    </citation>
    <scope>NUCLEOTIDE SEQUENCE [LARGE SCALE GENOMIC DNA]</scope>
    <source>
        <strain evidence="17 18">HR1</strain>
    </source>
</reference>
<evidence type="ECO:0000256" key="3">
    <source>
        <dbReference type="ARBA" id="ARBA00004782"/>
    </source>
</evidence>
<feature type="domain" description="Fumarylacetoacetase N-terminal" evidence="16">
    <location>
        <begin position="28"/>
        <end position="127"/>
    </location>
</feature>
<evidence type="ECO:0000256" key="6">
    <source>
        <dbReference type="ARBA" id="ARBA00022801"/>
    </source>
</evidence>
<feature type="binding site" evidence="13">
    <location>
        <position position="265"/>
    </location>
    <ligand>
        <name>Mg(2+)</name>
        <dbReference type="ChEBI" id="CHEBI:18420"/>
    </ligand>
</feature>
<evidence type="ECO:0000256" key="1">
    <source>
        <dbReference type="ARBA" id="ARBA00001913"/>
    </source>
</evidence>
<dbReference type="Gene3D" id="2.30.30.230">
    <property type="entry name" value="Fumarylacetoacetase, N-terminal domain"/>
    <property type="match status" value="1"/>
</dbReference>
<keyword evidence="5 13" id="KW-0479">Metal-binding</keyword>
<dbReference type="PANTHER" id="PTHR43069">
    <property type="entry name" value="FUMARYLACETOACETASE"/>
    <property type="match status" value="1"/>
</dbReference>
<dbReference type="GO" id="GO:1902000">
    <property type="term" value="P:homogentisate catabolic process"/>
    <property type="evidence" value="ECO:0007669"/>
    <property type="project" value="TreeGrafter"/>
</dbReference>
<keyword evidence="9" id="KW-0828">Tyrosine catabolism</keyword>
<feature type="binding site" evidence="12">
    <location>
        <position position="137"/>
    </location>
    <ligand>
        <name>substrate</name>
    </ligand>
</feature>
<dbReference type="UniPathway" id="UPA00139">
    <property type="reaction ID" value="UER00341"/>
</dbReference>
<evidence type="ECO:0000256" key="9">
    <source>
        <dbReference type="ARBA" id="ARBA00022878"/>
    </source>
</evidence>
<evidence type="ECO:0000256" key="10">
    <source>
        <dbReference type="ARBA" id="ARBA00023232"/>
    </source>
</evidence>
<feature type="binding site" evidence="13">
    <location>
        <position position="261"/>
    </location>
    <ligand>
        <name>Mg(2+)</name>
        <dbReference type="ChEBI" id="CHEBI:18420"/>
    </ligand>
</feature>
<dbReference type="SUPFAM" id="SSF63433">
    <property type="entry name" value="Fumarylacetoacetate hydrolase, FAH, N-terminal domain"/>
    <property type="match status" value="1"/>
</dbReference>
<dbReference type="PANTHER" id="PTHR43069:SF2">
    <property type="entry name" value="FUMARYLACETOACETASE"/>
    <property type="match status" value="1"/>
</dbReference>
<organism evidence="17 18">
    <name type="scientific">Microvirga thermotolerans</name>
    <dbReference type="NCBI Taxonomy" id="2651334"/>
    <lineage>
        <taxon>Bacteria</taxon>
        <taxon>Pseudomonadati</taxon>
        <taxon>Pseudomonadota</taxon>
        <taxon>Alphaproteobacteria</taxon>
        <taxon>Hyphomicrobiales</taxon>
        <taxon>Methylobacteriaceae</taxon>
        <taxon>Microvirga</taxon>
    </lineage>
</organism>
<dbReference type="RefSeq" id="WP_152586315.1">
    <property type="nucleotide sequence ID" value="NZ_CP045423.1"/>
</dbReference>
<feature type="binding site" evidence="13">
    <location>
        <position position="209"/>
    </location>
    <ligand>
        <name>Ca(2+)</name>
        <dbReference type="ChEBI" id="CHEBI:29108"/>
    </ligand>
</feature>
<evidence type="ECO:0000259" key="16">
    <source>
        <dbReference type="Pfam" id="PF09298"/>
    </source>
</evidence>
<dbReference type="NCBIfam" id="TIGR01266">
    <property type="entry name" value="fum_ac_acetase"/>
    <property type="match status" value="1"/>
</dbReference>
<feature type="binding site" evidence="12">
    <location>
        <position position="248"/>
    </location>
    <ligand>
        <name>substrate</name>
    </ligand>
</feature>
<protein>
    <recommendedName>
        <fullName evidence="4">fumarylacetoacetase</fullName>
        <ecNumber evidence="4">3.7.1.2</ecNumber>
    </recommendedName>
</protein>
<evidence type="ECO:0000256" key="4">
    <source>
        <dbReference type="ARBA" id="ARBA00012094"/>
    </source>
</evidence>
<dbReference type="GO" id="GO:0006572">
    <property type="term" value="P:L-tyrosine catabolic process"/>
    <property type="evidence" value="ECO:0007669"/>
    <property type="project" value="UniProtKB-KW"/>
</dbReference>
<keyword evidence="6 17" id="KW-0378">Hydrolase</keyword>
<dbReference type="EMBL" id="CP045423">
    <property type="protein sequence ID" value="QFU16672.1"/>
    <property type="molecule type" value="Genomic_DNA"/>
</dbReference>
<dbReference type="Pfam" id="PF01557">
    <property type="entry name" value="FAA_hydrolase"/>
    <property type="match status" value="1"/>
</dbReference>
<feature type="binding site" evidence="13">
    <location>
        <position position="241"/>
    </location>
    <ligand>
        <name>Ca(2+)</name>
        <dbReference type="ChEBI" id="CHEBI:29108"/>
    </ligand>
</feature>
<evidence type="ECO:0000256" key="2">
    <source>
        <dbReference type="ARBA" id="ARBA00001946"/>
    </source>
</evidence>
<feature type="compositionally biased region" description="Basic and acidic residues" evidence="14">
    <location>
        <begin position="1"/>
        <end position="15"/>
    </location>
</feature>
<dbReference type="SUPFAM" id="SSF56529">
    <property type="entry name" value="FAH"/>
    <property type="match status" value="1"/>
</dbReference>
<evidence type="ECO:0000256" key="14">
    <source>
        <dbReference type="SAM" id="MobiDB-lite"/>
    </source>
</evidence>
<gene>
    <name evidence="17" type="primary">fahA</name>
    <name evidence="17" type="ORF">GDR74_10765</name>
</gene>
<name>A0A5P9JV29_9HYPH</name>
<dbReference type="Proteomes" id="UP000325614">
    <property type="component" value="Chromosome"/>
</dbReference>
<feature type="binding site" evidence="13">
    <location>
        <position position="135"/>
    </location>
    <ligand>
        <name>Ca(2+)</name>
        <dbReference type="ChEBI" id="CHEBI:29108"/>
    </ligand>
</feature>
<evidence type="ECO:0000256" key="11">
    <source>
        <dbReference type="PIRSR" id="PIRSR605959-1"/>
    </source>
</evidence>
<feature type="binding site" evidence="12">
    <location>
        <position position="151"/>
    </location>
    <ligand>
        <name>substrate</name>
    </ligand>
</feature>
<feature type="binding site" evidence="13">
    <location>
        <position position="207"/>
    </location>
    <ligand>
        <name>Ca(2+)</name>
        <dbReference type="ChEBI" id="CHEBI:29108"/>
    </ligand>
</feature>
<feature type="binding site" evidence="13">
    <location>
        <position position="241"/>
    </location>
    <ligand>
        <name>Mg(2+)</name>
        <dbReference type="ChEBI" id="CHEBI:18420"/>
    </ligand>
</feature>
<accession>A0A5P9JV29</accession>
<dbReference type="Pfam" id="PF09298">
    <property type="entry name" value="FAA_hydrolase_N"/>
    <property type="match status" value="1"/>
</dbReference>
<evidence type="ECO:0000259" key="15">
    <source>
        <dbReference type="Pfam" id="PF01557"/>
    </source>
</evidence>
<dbReference type="InterPro" id="IPR036663">
    <property type="entry name" value="Fumarylacetoacetase_C_sf"/>
</dbReference>
<dbReference type="InterPro" id="IPR036462">
    <property type="entry name" value="Fumarylacetoacetase_N_sf"/>
</dbReference>
<dbReference type="InterPro" id="IPR015377">
    <property type="entry name" value="Fumarylacetoacetase_N"/>
</dbReference>
<dbReference type="EC" id="3.7.1.2" evidence="4"/>
<feature type="binding site" evidence="12">
    <location>
        <position position="368"/>
    </location>
    <ligand>
        <name>substrate</name>
    </ligand>
</feature>
<evidence type="ECO:0000313" key="18">
    <source>
        <dbReference type="Proteomes" id="UP000325614"/>
    </source>
</evidence>
<dbReference type="InterPro" id="IPR005959">
    <property type="entry name" value="Fumarylacetoacetase"/>
</dbReference>
<comment type="cofactor">
    <cofactor evidence="2 13">
        <name>Mg(2+)</name>
        <dbReference type="ChEBI" id="CHEBI:18420"/>
    </cofactor>
</comment>
<feature type="active site" description="Proton acceptor" evidence="11">
    <location>
        <position position="142"/>
    </location>
</feature>
<comment type="pathway">
    <text evidence="3">Amino-acid degradation; L-phenylalanine degradation; acetoacetate and fumarate from L-phenylalanine: step 6/6.</text>
</comment>
<keyword evidence="8 13" id="KW-0460">Magnesium</keyword>
<evidence type="ECO:0000256" key="5">
    <source>
        <dbReference type="ARBA" id="ARBA00022723"/>
    </source>
</evidence>
<sequence length="435" mass="46321">MVQLDQTHDPKRESWVHSANGHPDFPIQNLPLGVFSPRNGGPRGGVAIGDSILDLPAALAAGLFTGEAAQAAEAASGPALNGFLALGAGPRRALRARLSEVLAKDSPDRGRAEACLHAAADCTLHLPARIGDYTDFYVGIHHATNVGKQFRPDNPLLPNYKHIPIGYHGRASSIRPSGTPVKRPRGQTKPPDAAAPGFGPSQRLDYELELGVWVGPGNGLGEPIPVAEASAHVGGYCLLNDWSARDIQAWEYQPLGPFLAKNFASTVSPWIVTPEALAPFRIPQPRRPEGDPEPLPYLIDEADKKAGALDLELEVLLITPGLREKGLPPHRLALSNARHMYWTVAQMIAHHTSNGCNLQPGDLLGTGTISGPDLTSCGSILETTQGGKNPVVLASGEERRFLLDGDEVILRARGRRDGYASIGFGECRAVILPAG</sequence>
<evidence type="ECO:0000313" key="17">
    <source>
        <dbReference type="EMBL" id="QFU16672.1"/>
    </source>
</evidence>